<name>A0A5C7SYG6_THASP</name>
<dbReference type="SUPFAM" id="SSF51126">
    <property type="entry name" value="Pectin lyase-like"/>
    <property type="match status" value="1"/>
</dbReference>
<feature type="compositionally biased region" description="Basic and acidic residues" evidence="1">
    <location>
        <begin position="1295"/>
        <end position="1308"/>
    </location>
</feature>
<comment type="caution">
    <text evidence="3">The sequence shown here is derived from an EMBL/GenBank/DDBJ whole genome shotgun (WGS) entry which is preliminary data.</text>
</comment>
<feature type="compositionally biased region" description="Low complexity" evidence="1">
    <location>
        <begin position="897"/>
        <end position="907"/>
    </location>
</feature>
<proteinExistence type="predicted"/>
<gene>
    <name evidence="3" type="ORF">E6Q80_05055</name>
</gene>
<dbReference type="Gene3D" id="1.10.287.1490">
    <property type="match status" value="1"/>
</dbReference>
<organism evidence="3 4">
    <name type="scientific">Thauera aminoaromatica</name>
    <dbReference type="NCBI Taxonomy" id="164330"/>
    <lineage>
        <taxon>Bacteria</taxon>
        <taxon>Pseudomonadati</taxon>
        <taxon>Pseudomonadota</taxon>
        <taxon>Betaproteobacteria</taxon>
        <taxon>Rhodocyclales</taxon>
        <taxon>Zoogloeaceae</taxon>
        <taxon>Thauera</taxon>
    </lineage>
</organism>
<evidence type="ECO:0000313" key="3">
    <source>
        <dbReference type="EMBL" id="TXH88620.1"/>
    </source>
</evidence>
<feature type="region of interest" description="Disordered" evidence="1">
    <location>
        <begin position="1290"/>
        <end position="1331"/>
    </location>
</feature>
<evidence type="ECO:0000259" key="2">
    <source>
        <dbReference type="SMART" id="SM00912"/>
    </source>
</evidence>
<protein>
    <submittedName>
        <fullName evidence="3">Leukotoxin LktA family filamentous adhesin</fullName>
    </submittedName>
</protein>
<accession>A0A5C7SYG6</accession>
<reference evidence="3 4" key="1">
    <citation type="submission" date="2018-09" db="EMBL/GenBank/DDBJ databases">
        <title>Metagenome Assembled Genomes from an Advanced Water Purification Facility.</title>
        <authorList>
            <person name="Stamps B.W."/>
            <person name="Spear J.R."/>
        </authorList>
    </citation>
    <scope>NUCLEOTIDE SEQUENCE [LARGE SCALE GENOMIC DNA]</scope>
    <source>
        <strain evidence="3">Bin_27_1</strain>
    </source>
</reference>
<feature type="region of interest" description="Disordered" evidence="1">
    <location>
        <begin position="894"/>
        <end position="958"/>
    </location>
</feature>
<feature type="compositionally biased region" description="Low complexity" evidence="1">
    <location>
        <begin position="547"/>
        <end position="565"/>
    </location>
</feature>
<dbReference type="NCBIfam" id="NF012206">
    <property type="entry name" value="LktA_tand_53"/>
    <property type="match status" value="7"/>
</dbReference>
<feature type="compositionally biased region" description="Acidic residues" evidence="1">
    <location>
        <begin position="912"/>
        <end position="924"/>
    </location>
</feature>
<dbReference type="NCBIfam" id="TIGR01901">
    <property type="entry name" value="adhes_NPXG"/>
    <property type="match status" value="1"/>
</dbReference>
<dbReference type="InterPro" id="IPR047881">
    <property type="entry name" value="LktA_repeat"/>
</dbReference>
<feature type="region of interest" description="Disordered" evidence="1">
    <location>
        <begin position="5315"/>
        <end position="5342"/>
    </location>
</feature>
<feature type="compositionally biased region" description="Low complexity" evidence="1">
    <location>
        <begin position="1109"/>
        <end position="1121"/>
    </location>
</feature>
<dbReference type="EMBL" id="SSFD01000069">
    <property type="protein sequence ID" value="TXH88620.1"/>
    <property type="molecule type" value="Genomic_DNA"/>
</dbReference>
<feature type="compositionally biased region" description="Polar residues" evidence="1">
    <location>
        <begin position="943"/>
        <end position="954"/>
    </location>
</feature>
<dbReference type="SMART" id="SM00912">
    <property type="entry name" value="Haemagg_act"/>
    <property type="match status" value="1"/>
</dbReference>
<dbReference type="Gene3D" id="2.160.20.10">
    <property type="entry name" value="Single-stranded right-handed beta-helix, Pectin lyase-like"/>
    <property type="match status" value="1"/>
</dbReference>
<dbReference type="NCBIfam" id="NF012204">
    <property type="entry name" value="adhes_FxxPxG"/>
    <property type="match status" value="1"/>
</dbReference>
<dbReference type="InterPro" id="IPR008638">
    <property type="entry name" value="FhaB/CdiA-like_TPS"/>
</dbReference>
<feature type="region of interest" description="Disordered" evidence="1">
    <location>
        <begin position="533"/>
        <end position="579"/>
    </location>
</feature>
<dbReference type="RefSeq" id="WP_276657325.1">
    <property type="nucleotide sequence ID" value="NZ_SSFD01000069.1"/>
</dbReference>
<dbReference type="InterPro" id="IPR011050">
    <property type="entry name" value="Pectin_lyase_fold/virulence"/>
</dbReference>
<feature type="region of interest" description="Disordered" evidence="1">
    <location>
        <begin position="719"/>
        <end position="750"/>
    </location>
</feature>
<feature type="compositionally biased region" description="Polar residues" evidence="1">
    <location>
        <begin position="1309"/>
        <end position="1331"/>
    </location>
</feature>
<feature type="domain" description="Filamentous haemagglutinin FhaB/tRNA nuclease CdiA-like TPS" evidence="2">
    <location>
        <begin position="44"/>
        <end position="161"/>
    </location>
</feature>
<evidence type="ECO:0000313" key="4">
    <source>
        <dbReference type="Proteomes" id="UP000321192"/>
    </source>
</evidence>
<dbReference type="Proteomes" id="UP000321192">
    <property type="component" value="Unassembled WGS sequence"/>
</dbReference>
<evidence type="ECO:0000256" key="1">
    <source>
        <dbReference type="SAM" id="MobiDB-lite"/>
    </source>
</evidence>
<dbReference type="InterPro" id="IPR012334">
    <property type="entry name" value="Pectin_lyas_fold"/>
</dbReference>
<sequence>MHHHREPEPVAAAPRLKEIVVHVTCALIVSHGLVPELAWAVDIVPDGRTATSVSPLGTNAADVRNTDRLLGNGNAVNSFSRFNVGSGETANLHLPDGAAALINLVRDQKTTIDGMLNAIKEGRIGGKVYFANPHGVVVGPSGKVNVGSLHVSTPSQRFVDDFFDAPGGAEASAAALVEGRAPRNTAAEIRIDGEVNATDQVGLSAGSITVGGKVLSGAKFAGGAPDFSDVVNVHGLATGGAVVENQGRIEIVGDSGIELTGTVSSRRVNVGDDASLRSGVSIAASGDIALRAPTIRIGSGGKLLAAGSDTHAGGDVTLQAQAVGGTLDALSDTAARIEASGATLTGRDLHLQASAEHRSTLAPLVTKTTSATIEVDGSTLEASGRATLEATATAAIATPDVVPLAVVDVDVAASVRVQGDTRITSAGPARLGATTTTTIDARPGLPDLGALPADAGAAIVIADTTASVDLLGNAELASTADKTELVASNRTTVDAAVDASAAGSSAVGGSVAVSVVRSTTRARTADNARLAGKTGVGVHAQSDTRVTTSAKAAAGGASPQPAGTSKTEETLADYEDEASTSDGSVSVAAAVAVSDLESTTLAALDATRAATSEGMLAVGSEALTQADVVADGSSTGAAVGVGAAVALNLARTSAEARIGGSADAQGIEVVATLPTGDEINGFTTAATSGAGASDVGVAGALALNVIDAGSRARITGSADAKGGTVRIGSDHRSESSASATPAEDATASGDTLGIGASVAVNVVANESRAELANGARLINPGAVTVEAVGDYLVHTEAEAGAEGGIAATPVAAVAVVDNQTHAVIGSGERVQAGAKVGVTATHSSTVETSAKGSAEGEKAAIGIAVAVNVLTERVSASIQRDVFTPGAIEVAAHNAHKGSATASASAKGGKGEEEDGSSAEDGVDLEVQRQSGFAQDKQKDGSASKTQQPGSAESSEGKLSVAAAVAVNALDSRSEAYVASAIELQAGGRLAVEAWSNTDAEAEADGSAAGSTATVGIGAAAAVNSIETHTLAWIGDAQVTANGIAVSAGTEILGDDEENRLSASAKAGAGAGKVGIAGALALNLLETHTRAEVLEGARADAEGGDVELEAGSTTETSATALPDEPVDGGDFGVGASVALNLFREDEVRARIRRGAEITDLDKLRVIANASSDTRATAEAGAAGSVALDAAVALSDLKLNTAAVVEAGTEIVAAGAVEIRATSTGEHEAEATGDTESEKVGIGASGAIVLSTTTTTASLQRSLQTTTSGEEGNLTIDADATRSYEAVAKASAAGGKAEEDTTAAERDKASTSSTLKDNQDAQEGTQTTGNSNKLAVAAAVGAVVMDDDVRADVGRAQGADSDPAVRLDVGGELAIGAHNQSDFSARGLGNTLDVSKLESSAQVGIGVGVGLAIARNDTAATIGDGTLVADAAGVQVAAGSSQNTSAEFANKLAAEGVAGAGAEKVGIAGALAVAWSQSTTSASLGEGVRIGDRTTGEYAGEVSITADNTSKLAAKAWSAALAGKVGVGASIAILRANNSQHAWIGEQAEVTAAGLQLAGRNHLLNSSPSFDWTILDDLENRFTEANLQVLLGESNYYTETIAGAGGEQVAVTGSFSVNVFDERTEATIGDGARVNTSGTVDLEADNQSSATAFAGGVSAAGKVGVGLASADIVNRSQTRATIGADARIEQSAAIDIDATAAMDLAAVTASAAAAGKAGVGGVLSLIDSENQVEAATGARSFLRSDGAIDVDAGNTFDALGVAGVAGVGGTAGVGVSAGTFLVDNQTRASIGAAADVAAAGAIGVRGTAVQDVTSVVVGGAGGGTAGVAASAAVNDYNPLTYAWIGDGARINQGVSGAALAGRSLAVHAHARTDLLSIVGTVGIGGTAGVGGAADVVVIDKETAAWIGEGVIARSGDSLAVGASSAEAIRSVGVGLSAGGTAGVQGSASVLVLDIDTLASVKTGSALFSDGNLVIAADADSDLDLLAGAIGAAGTAAVGAGAAVAVVDKTTHAWIDDGAAASALGNAAAAQVADGGFDIDYAATAAGEGEVAAPGITPSDGENDLAGGSAALDATRTSSASTSAHRGLAVTAVNRDDIKGFAVTGAAAGTAAVTLSGEVSVHQTDTRASIGSIALAEGASHTGVQVNADNTGASAAQSVRVAAGNDSFHLGIAGALSASGTVGVGVGADVAAMRHATHAAIVEQSDVKARRDVEVAASSGQEVVSISASLGASGTVGVAGSVSVLSFDNATSASIGDEAEVAAGGNVSVKADDHTATTLVAGTIALGIGGGGVGAGVGVTLIEKDTRAWIGAGAVVDALGKDTADLVVRSGESVDETATARGVQVQAESSEDLFTVSAAAAGGLYLGFAGAVSVATVDSDTAAWIGADARVNRGGGDADAAQDVNVGARNELALFNVSGALGVGAAGIAGGVDVGVIRNDTTAWIGDRAEVGAKRDIGVSALANTDIESYVVSAAGGIGALAGGVGVYSVGGGLGDEAQGRLESGDDDAGSYVDGQATDGSVATLLGSYTDSRIGEAADRVEDERGTLAASGRFTAAETRTLPAGTAAFVGENADLEAGRDIDLDARTDVEFDALDGALAIGAIGLGAGVGVADFDNDTLASVGRGSTLRAGAAGSVSLTAALDEDVDVTAFAGTGGIVAVDAAVALIGSTSAVQAGLDDEVAIERANAVDIAADDTRRLEAETTGVSVGVVAAGASVTGSTIGGGATASIGDEVAIGQVAGDTVGELHVLADASHTAVATALAAKGGLGLAASGTVADAVVDTNVSASIGDDARIKVARTVEVDANSAGAARADATGINVSLGGAVGASIARATLSPTVSATIGQRSLIDAADFTLAAHQALPAGGGRSAFASASGAAGGLLVGANASRSTAFNDAAVNARVGDDSTLKISGTATVQTHNTHSQLAYVSGVSAGFVAVGANTASAGSNTDSHTALGDHVRVEGGTLNVLADGQATNHAYGVAGAGGLVSVPFSASYTTTVSRTSATTGSKAARQPGDPATIAVDSLTLAATQGSSFDAWMSNTNASLVGVSGAQTENFARATTTATIGAEGEIEAGTVQLDASTTLSKGAPAGLLAGTGLARPDWNVESSSGGLADFPAAGSRTILLADTLAGIGAGATVLSTSGNAATPGIRVDAHNEIGASDRVKMASGGAVSAASGESVVSTVCPPEHAACNAGERPAATVRVGDGAHVETTGESDIAMGSRTSANLHSQSAVDVYGLVGVAPEGSSTAVYDGDNRIEIGDADLRSERNIRLAAGAASDGTANALGASARTDVFNNTAIPVNRDPVADAFVTSRSAVSVAAGADVAAVRNVALHAVEGSASASGVGIGKDIYRETLAAIASWFSNLFGGGDVSFETRTGRSGVSQDSTVDVRGTVRVGIERRQRLHIDYDGSVIEQTDGIGIASTRMQDIYADILARIETLRALIRDYAVGPGDTTSDAAIATAAYRAEISFLEHKLHEMGFGGNPDEPGFNDSNPRQMAEDRVGALDGQLGGLRTTRTQLQAEKTTIEGQVATLNQPLDEDNGTRTAQNTTLSNQITGLNAQIAALDPDDDDYATDLAALRGQVATRQAAIDANNRAITANNQQIALNNAPLDAKNAQIAAVNTEIGSLETTVGKIRQGIAAGDYGDASGAGLQAKFLRIGDSVARLGDIDVRADRLTGTGELDAPGDAGIHIINEGPSFLTLGKLEIASDAGGRLVFNGVEVRDNAGIAAINRGAGTAAFARIVTAEAGSDAPAILVENRFNPLDDADATRAIGAGVAPVAPDIVLTDAITNLRGLVGIHSEAGGIRLEQTASIAANSVEVQALNGDFVQSYTDSFTHVATSPLKEVVGSGGTRSIVQDTSGSGSIVANGSVLVAARYLNINGTIQSGLPEWGVHVPAQAQVELPDGSSVDLATAKAWYEALDPSARAQPGAEFFKLSNASVSGLTSAQQGQWTQVTVNYNAREDRLELAGVQVQGGYIELFGQIFNTKAGGGKLRVLDGYGQIEVRNDSGKTLRVNTLDAGRGAEGRIVITDLSVDASGDTVPGTPRTFTRAAGEARSGVDAYTPTTNLRYVMATGFNSVRTDEYLYSQNGWFGITAAPVQDQYRVGTTANTLDPLLQGEFLRVQSLTNPDAFVPTTTTVNGFRSVTQGASWKKCNWWTLCANATYYMQYFVTTGNKTTVTGSVRADHPIPIEYIGFDTARIAIDSVGDVVLAGSLNNRSGTTSVDTDGHLSQGNATATVGGRTIELSAGTGIGSTTPAGEPQQALRIRQLEGGVVHADTTSGSIHLDQVVGNLNVGRIGSAGVDRVTLESAGDILAKDADALVQARRIDLVAENGRIGTLDEAGNGTPLRIRSGDSTSLDPDVLARHGLSARARGNIHLANEADPDPAAAGTYTGDLLLIGVESGAGDVRIRTSGSAIDNNPYGSVDTRTEDQLAALWDELRLRVKADPDPNDGVAVGADAKAQEAVAAFANGRSNNYRLYWQLRGRQADGGAAYDPGYQYVPTATERRVLADSGMSDAEIAAFAANRSAQYHALHAEVGGYTTAFDEDFRYVATDAERAAITRGSSWTEAQLLLSVGAGLIKKVTDTVTTIQEPNVVGRKVTLIADGDIGAYGPDLVIDTTAGIDTLSKAERAALAAAERGDAQVDDPDNPRIVTLRQPQAVNLAVAPDGALSARAGGHVLIGAEQDLRIDRIVAGGETRIKVAGGLSGLASATDAVNVKSGGRLILEAASAGIGGTLDPDGLFLTPFGIQLTSPDAGLILRAGGHAWVAAESGLFVDTVFALGDVRLDASGAILDFQLTEAPLAPELNLLARNVALASRTGAIGSSVNPFDVAVSHEDGRISASTARFGEGAHLNGPMGEFFNIANVTSGDAVALSSATFMFIDGRVTGPGPISLVSGASMVLTPFADIHATTLGVFLQASDLLMQESADGADAARIQVDVGTIDLRTVGHQAAPDAPRSGGDAVITGIFTGNPTESAILIDAFGSVLDGGDKRLDIIARTAPAATLTIRAGGQIGGNPLEIDVLHFNADSGGLIHLDSPGSLAMGDVRAEREIDIRAAGSISADSVTSVTEDVRLAADGGDLRVGAIAGRDVELGVQGGNAEIGSIDARDLGLRVENGDARIGSIDARDVDLGARDRLDIDRLDAGRSLRLGGNDIVARVFASGGAPIVGSIGGYGGGMASVADLTLSGPGGFQFDDIAARTGRLDLPLGTLQVDRFQVGERMVVTNPQTRLLIDQHNFRLQGYDVQLYSGGAPFALALDRNLIATDSFVIDRRASHEVRGPDGPLASVVEYTERVLADIHLAPPAAGAPREDEEESLVRIAPTPVALGTEGQ</sequence>
<feature type="region of interest" description="Disordered" evidence="1">
    <location>
        <begin position="1097"/>
        <end position="1126"/>
    </location>
</feature>
<feature type="compositionally biased region" description="Acidic residues" evidence="1">
    <location>
        <begin position="570"/>
        <end position="579"/>
    </location>
</feature>